<dbReference type="FunFam" id="3.30.110.10:FF:000003">
    <property type="entry name" value="Translation initiation factor IF-3"/>
    <property type="match status" value="1"/>
</dbReference>
<feature type="non-terminal residue" evidence="7">
    <location>
        <position position="1"/>
    </location>
</feature>
<dbReference type="GO" id="GO:0032790">
    <property type="term" value="P:ribosome disassembly"/>
    <property type="evidence" value="ECO:0007669"/>
    <property type="project" value="TreeGrafter"/>
</dbReference>
<dbReference type="InterPro" id="IPR007557">
    <property type="entry name" value="PSP1_C"/>
</dbReference>
<feature type="compositionally biased region" description="Low complexity" evidence="5">
    <location>
        <begin position="44"/>
        <end position="80"/>
    </location>
</feature>
<evidence type="ECO:0000256" key="1">
    <source>
        <dbReference type="ARBA" id="ARBA00005439"/>
    </source>
</evidence>
<accession>A0A1D1YUD3</accession>
<dbReference type="PANTHER" id="PTHR10938:SF0">
    <property type="entry name" value="TRANSLATION INITIATION FACTOR IF-3, MITOCHONDRIAL"/>
    <property type="match status" value="1"/>
</dbReference>
<dbReference type="SUPFAM" id="SSF54364">
    <property type="entry name" value="Translation initiation factor IF3, N-terminal domain"/>
    <property type="match status" value="1"/>
</dbReference>
<dbReference type="GO" id="GO:0009507">
    <property type="term" value="C:chloroplast"/>
    <property type="evidence" value="ECO:0007669"/>
    <property type="project" value="UniProtKB-SubCell"/>
</dbReference>
<dbReference type="GO" id="GO:0043022">
    <property type="term" value="F:ribosome binding"/>
    <property type="evidence" value="ECO:0007669"/>
    <property type="project" value="TreeGrafter"/>
</dbReference>
<evidence type="ECO:0000256" key="5">
    <source>
        <dbReference type="SAM" id="MobiDB-lite"/>
    </source>
</evidence>
<dbReference type="InterPro" id="IPR036788">
    <property type="entry name" value="T_IF-3_C_sf"/>
</dbReference>
<dbReference type="Gene3D" id="3.30.110.10">
    <property type="entry name" value="Translation initiation factor 3 (IF-3), C-terminal domain"/>
    <property type="match status" value="1"/>
</dbReference>
<dbReference type="PANTHER" id="PTHR10938">
    <property type="entry name" value="TRANSLATION INITIATION FACTOR IF-3"/>
    <property type="match status" value="1"/>
</dbReference>
<sequence length="307" mass="34323">RRRQQQQRQRKKKMTGMTSVPLQRPSMLSSPSATAKPTSRHLFSSPSPSTLPLPFSSSSSKRPAGRSRAASAPVAPVARYGRGGGGFRPGPGRGGSRRSPGNRSASSDSDDEALDFTRITSRSVRLIDEQQNMMGVVSLEEAIQKAEDAELDLVILSADADPPVLRIVDYNKYRYEQQKRKKDQQKKSAASRMDIKEIKMGYNIDSHDYSVRIRAAQRFLKDGDKVKVIVNLKRREIDFRDMAIELLKRFQGDIGELATEESKSLTDKNMFIVLLPNKAVVRKAQEPSKKKAHRVCYDTKGISTMAL</sequence>
<feature type="domain" description="PSP1 C-terminal" evidence="6">
    <location>
        <begin position="162"/>
        <end position="259"/>
    </location>
</feature>
<dbReference type="GO" id="GO:0003743">
    <property type="term" value="F:translation initiation factor activity"/>
    <property type="evidence" value="ECO:0007669"/>
    <property type="project" value="UniProtKB-KW"/>
</dbReference>
<evidence type="ECO:0000256" key="2">
    <source>
        <dbReference type="ARBA" id="ARBA00022540"/>
    </source>
</evidence>
<dbReference type="EMBL" id="GDJX01009727">
    <property type="protein sequence ID" value="JAT58209.1"/>
    <property type="molecule type" value="Transcribed_RNA"/>
</dbReference>
<dbReference type="InterPro" id="IPR019815">
    <property type="entry name" value="Translation_initiation_fac_3_C"/>
</dbReference>
<dbReference type="AlphaFoldDB" id="A0A1D1YUD3"/>
<gene>
    <name evidence="7" type="primary">infC_1</name>
    <name evidence="7" type="ORF">g.103973</name>
</gene>
<comment type="subunit">
    <text evidence="4">Monomer.</text>
</comment>
<comment type="similarity">
    <text evidence="1 4">Belongs to the IF-3 family.</text>
</comment>
<keyword evidence="3 4" id="KW-0648">Protein biosynthesis</keyword>
<feature type="compositionally biased region" description="Low complexity" evidence="5">
    <location>
        <begin position="97"/>
        <end position="107"/>
    </location>
</feature>
<dbReference type="Pfam" id="PF00707">
    <property type="entry name" value="IF3_C"/>
    <property type="match status" value="1"/>
</dbReference>
<name>A0A1D1YUD3_9ARAE</name>
<feature type="compositionally biased region" description="Gly residues" evidence="5">
    <location>
        <begin position="81"/>
        <end position="94"/>
    </location>
</feature>
<dbReference type="PROSITE" id="PS00938">
    <property type="entry name" value="IF3"/>
    <property type="match status" value="1"/>
</dbReference>
<proteinExistence type="inferred from homology"/>
<dbReference type="SUPFAM" id="SSF55200">
    <property type="entry name" value="Translation initiation factor IF3, C-terminal domain"/>
    <property type="match status" value="1"/>
</dbReference>
<feature type="compositionally biased region" description="Polar residues" evidence="5">
    <location>
        <begin position="16"/>
        <end position="37"/>
    </location>
</feature>
<evidence type="ECO:0000256" key="4">
    <source>
        <dbReference type="RuleBase" id="RU000646"/>
    </source>
</evidence>
<dbReference type="InterPro" id="IPR019813">
    <property type="entry name" value="Translation_initiation_fac3_CS"/>
</dbReference>
<dbReference type="InterPro" id="IPR019814">
    <property type="entry name" value="Translation_initiation_fac_3_N"/>
</dbReference>
<protein>
    <recommendedName>
        <fullName evidence="4">Translation initiation factor IF-3</fullName>
    </recommendedName>
</protein>
<dbReference type="Gene3D" id="3.10.20.80">
    <property type="entry name" value="Translation initiation factor 3 (IF-3), N-terminal domain"/>
    <property type="match status" value="1"/>
</dbReference>
<reference evidence="7" key="1">
    <citation type="submission" date="2015-07" db="EMBL/GenBank/DDBJ databases">
        <title>Transcriptome Assembly of Anthurium amnicola.</title>
        <authorList>
            <person name="Suzuki J."/>
        </authorList>
    </citation>
    <scope>NUCLEOTIDE SEQUENCE</scope>
</reference>
<evidence type="ECO:0000259" key="6">
    <source>
        <dbReference type="PROSITE" id="PS51411"/>
    </source>
</evidence>
<feature type="region of interest" description="Disordered" evidence="5">
    <location>
        <begin position="1"/>
        <end position="114"/>
    </location>
</feature>
<dbReference type="NCBIfam" id="TIGR00168">
    <property type="entry name" value="infC"/>
    <property type="match status" value="1"/>
</dbReference>
<organism evidence="7">
    <name type="scientific">Anthurium amnicola</name>
    <dbReference type="NCBI Taxonomy" id="1678845"/>
    <lineage>
        <taxon>Eukaryota</taxon>
        <taxon>Viridiplantae</taxon>
        <taxon>Streptophyta</taxon>
        <taxon>Embryophyta</taxon>
        <taxon>Tracheophyta</taxon>
        <taxon>Spermatophyta</taxon>
        <taxon>Magnoliopsida</taxon>
        <taxon>Liliopsida</taxon>
        <taxon>Araceae</taxon>
        <taxon>Pothoideae</taxon>
        <taxon>Potheae</taxon>
        <taxon>Anthurium</taxon>
    </lineage>
</organism>
<dbReference type="InterPro" id="IPR036787">
    <property type="entry name" value="T_IF-3_N_sf"/>
</dbReference>
<feature type="compositionally biased region" description="Basic residues" evidence="5">
    <location>
        <begin position="1"/>
        <end position="14"/>
    </location>
</feature>
<evidence type="ECO:0000313" key="7">
    <source>
        <dbReference type="EMBL" id="JAT58209.1"/>
    </source>
</evidence>
<evidence type="ECO:0000256" key="3">
    <source>
        <dbReference type="ARBA" id="ARBA00022917"/>
    </source>
</evidence>
<dbReference type="PROSITE" id="PS51411">
    <property type="entry name" value="PSP1_C"/>
    <property type="match status" value="1"/>
</dbReference>
<comment type="function">
    <text evidence="4">IF-3 binds to the 30S ribosomal subunit and shifts the equilibrium between 70S ribosomes and their 50S and 30S subunits in favor of the free subunits, thus enhancing the availability of 30S subunits on which protein synthesis initiation begins.</text>
</comment>
<comment type="subcellular location">
    <subcellularLocation>
        <location evidence="4">Plastid</location>
        <location evidence="4">Chloroplast</location>
    </subcellularLocation>
</comment>
<dbReference type="Pfam" id="PF05198">
    <property type="entry name" value="IF3_N"/>
    <property type="match status" value="1"/>
</dbReference>
<keyword evidence="2 4" id="KW-0396">Initiation factor</keyword>
<dbReference type="InterPro" id="IPR001288">
    <property type="entry name" value="Translation_initiation_fac_3"/>
</dbReference>